<keyword evidence="4" id="KW-1185">Reference proteome</keyword>
<gene>
    <name evidence="5" type="primary">LOC111127012</name>
</gene>
<dbReference type="RefSeq" id="XP_022327698.1">
    <property type="nucleotide sequence ID" value="XM_022471990.1"/>
</dbReference>
<dbReference type="InterPro" id="IPR010448">
    <property type="entry name" value="Torsin"/>
</dbReference>
<sequence>MNLAKGAVVFCCLFYNVSGLEPLALMAIGTAVFAGIYTTLNSYERCDPRWINLNTDALRRDLHRRLYGQHLVSKIVIRQLKSHTKNKASRALLLSFHGGTGTGKNYVSKIVADSMYKNGMKSKFVHLISATKDFPLKQNVPQYKIKLQNLIESSVRSCAQSMFIFDEIDKMPPGVLDVLVPYLDFYEKLDGVDYRRSIFIFLSNTAGTEINKHALSKVRDEITMKDMEEIIKNVLLSRSSGDLYHSPLIYKHLITAYVPFLPLEEVHVRMCIKDHLIENKYYEYRDEIPDYQIQRISYELQYYPSDTKRFSVTGCKRIPEKVAYVMDDDE</sequence>
<evidence type="ECO:0000256" key="1">
    <source>
        <dbReference type="ARBA" id="ARBA00006235"/>
    </source>
</evidence>
<name>A0A8B8DIL6_CRAVI</name>
<dbReference type="KEGG" id="cvn:111127012"/>
<dbReference type="Pfam" id="PF06309">
    <property type="entry name" value="Torsin"/>
    <property type="match status" value="1"/>
</dbReference>
<feature type="chain" id="PRO_5034273323" evidence="2">
    <location>
        <begin position="20"/>
        <end position="330"/>
    </location>
</feature>
<dbReference type="AlphaFoldDB" id="A0A8B8DIL6"/>
<proteinExistence type="inferred from homology"/>
<dbReference type="Proteomes" id="UP000694844">
    <property type="component" value="Chromosome 3"/>
</dbReference>
<accession>A0A8B8DIL6</accession>
<evidence type="ECO:0000313" key="5">
    <source>
        <dbReference type="RefSeq" id="XP_022327698.1"/>
    </source>
</evidence>
<dbReference type="GeneID" id="111127012"/>
<feature type="signal peptide" evidence="2">
    <location>
        <begin position="1"/>
        <end position="19"/>
    </location>
</feature>
<dbReference type="PANTHER" id="PTHR10760:SF2">
    <property type="entry name" value="LD13476P-RELATED"/>
    <property type="match status" value="1"/>
</dbReference>
<protein>
    <submittedName>
        <fullName evidence="5">Torsin-1A-like</fullName>
    </submittedName>
</protein>
<reference evidence="5" key="1">
    <citation type="submission" date="2025-08" db="UniProtKB">
        <authorList>
            <consortium name="RefSeq"/>
        </authorList>
    </citation>
    <scope>IDENTIFICATION</scope>
    <source>
        <tissue evidence="5">Whole sample</tissue>
    </source>
</reference>
<evidence type="ECO:0000256" key="2">
    <source>
        <dbReference type="SAM" id="SignalP"/>
    </source>
</evidence>
<dbReference type="GO" id="GO:0012505">
    <property type="term" value="C:endomembrane system"/>
    <property type="evidence" value="ECO:0007669"/>
    <property type="project" value="UniProtKB-ARBA"/>
</dbReference>
<feature type="domain" description="Torsin-1A C-terminal" evidence="3">
    <location>
        <begin position="263"/>
        <end position="324"/>
    </location>
</feature>
<dbReference type="PRINTS" id="PR00300">
    <property type="entry name" value="CLPPROTEASEA"/>
</dbReference>
<dbReference type="InterPro" id="IPR001270">
    <property type="entry name" value="ClpA/B"/>
</dbReference>
<evidence type="ECO:0000313" key="4">
    <source>
        <dbReference type="Proteomes" id="UP000694844"/>
    </source>
</evidence>
<dbReference type="InterPro" id="IPR027417">
    <property type="entry name" value="P-loop_NTPase"/>
</dbReference>
<dbReference type="GO" id="GO:0016887">
    <property type="term" value="F:ATP hydrolysis activity"/>
    <property type="evidence" value="ECO:0007669"/>
    <property type="project" value="InterPro"/>
</dbReference>
<dbReference type="Gene3D" id="3.40.50.300">
    <property type="entry name" value="P-loop containing nucleotide triphosphate hydrolases"/>
    <property type="match status" value="1"/>
</dbReference>
<keyword evidence="2" id="KW-0732">Signal</keyword>
<dbReference type="InterPro" id="IPR049337">
    <property type="entry name" value="TOR1A_C"/>
</dbReference>
<organism evidence="4 5">
    <name type="scientific">Crassostrea virginica</name>
    <name type="common">Eastern oyster</name>
    <dbReference type="NCBI Taxonomy" id="6565"/>
    <lineage>
        <taxon>Eukaryota</taxon>
        <taxon>Metazoa</taxon>
        <taxon>Spiralia</taxon>
        <taxon>Lophotrochozoa</taxon>
        <taxon>Mollusca</taxon>
        <taxon>Bivalvia</taxon>
        <taxon>Autobranchia</taxon>
        <taxon>Pteriomorphia</taxon>
        <taxon>Ostreida</taxon>
        <taxon>Ostreoidea</taxon>
        <taxon>Ostreidae</taxon>
        <taxon>Crassostrea</taxon>
    </lineage>
</organism>
<comment type="similarity">
    <text evidence="1">Belongs to the ClpA/ClpB family. Torsin subfamily.</text>
</comment>
<dbReference type="OrthoDB" id="19623at2759"/>
<dbReference type="GO" id="GO:0005737">
    <property type="term" value="C:cytoplasm"/>
    <property type="evidence" value="ECO:0007669"/>
    <property type="project" value="UniProtKB-ARBA"/>
</dbReference>
<dbReference type="Pfam" id="PF21376">
    <property type="entry name" value="TOR1A_C"/>
    <property type="match status" value="1"/>
</dbReference>
<dbReference type="PANTHER" id="PTHR10760">
    <property type="entry name" value="TORSIN"/>
    <property type="match status" value="1"/>
</dbReference>
<dbReference type="GO" id="GO:0071218">
    <property type="term" value="P:cellular response to misfolded protein"/>
    <property type="evidence" value="ECO:0007669"/>
    <property type="project" value="TreeGrafter"/>
</dbReference>
<dbReference type="GO" id="GO:0005524">
    <property type="term" value="F:ATP binding"/>
    <property type="evidence" value="ECO:0007669"/>
    <property type="project" value="InterPro"/>
</dbReference>
<dbReference type="SUPFAM" id="SSF52540">
    <property type="entry name" value="P-loop containing nucleoside triphosphate hydrolases"/>
    <property type="match status" value="1"/>
</dbReference>
<evidence type="ECO:0000259" key="3">
    <source>
        <dbReference type="Pfam" id="PF21376"/>
    </source>
</evidence>